<accession>A0A1Y0SWW2</accession>
<protein>
    <submittedName>
        <fullName evidence="1">Uncharacterized protein</fullName>
    </submittedName>
</protein>
<dbReference type="Proteomes" id="UP000225448">
    <property type="component" value="Segment"/>
</dbReference>
<reference evidence="1 2" key="1">
    <citation type="submission" date="2017-05" db="EMBL/GenBank/DDBJ databases">
        <authorList>
            <person name="Song R."/>
            <person name="Chenine A.L."/>
            <person name="Ruprecht R.M."/>
        </authorList>
    </citation>
    <scope>NUCLEOTIDE SEQUENCE [LARGE SCALE GENOMIC DNA]</scope>
</reference>
<keyword evidence="2" id="KW-1185">Reference proteome</keyword>
<evidence type="ECO:0000313" key="1">
    <source>
        <dbReference type="EMBL" id="ARV76995.1"/>
    </source>
</evidence>
<evidence type="ECO:0000313" key="2">
    <source>
        <dbReference type="Proteomes" id="UP000225448"/>
    </source>
</evidence>
<dbReference type="EMBL" id="MF042360">
    <property type="protein sequence ID" value="ARV76995.1"/>
    <property type="molecule type" value="Genomic_DNA"/>
</dbReference>
<sequence length="160" mass="18306">MKSKVIVQGRWVLGHKDQWRLTIDPYVEVYATKNNKLVPASAFLLADLDRLEGERKFNINNVTLDDIEGRTERLTIFNMGDLSNVHGYDYEMFLLLEPTDLSVSNNVVFEAYVDDIVLDEDDEPLDLEIMRRLKTLTAPMSVTCTQRSHGGIYVPSTQSH</sequence>
<proteinExistence type="predicted"/>
<name>A0A1Y0SWW2_9CAUD</name>
<gene>
    <name evidence="1" type="ORF">PHABIO_364</name>
</gene>
<organism evidence="1 2">
    <name type="scientific">Pseudomonas phage Phabio</name>
    <dbReference type="NCBI Taxonomy" id="2006668"/>
    <lineage>
        <taxon>Viruses</taxon>
        <taxon>Duplodnaviria</taxon>
        <taxon>Heunggongvirae</taxon>
        <taxon>Uroviricota</taxon>
        <taxon>Caudoviricetes</taxon>
        <taxon>Chimalliviridae</taxon>
        <taxon>Phabiovirus</taxon>
        <taxon>Phabiovirus phabio</taxon>
    </lineage>
</organism>